<keyword evidence="3" id="KW-1185">Reference proteome</keyword>
<keyword evidence="1" id="KW-0472">Membrane</keyword>
<keyword evidence="1" id="KW-1133">Transmembrane helix</keyword>
<organism evidence="2 3">
    <name type="scientific">Parasitella parasitica</name>
    <dbReference type="NCBI Taxonomy" id="35722"/>
    <lineage>
        <taxon>Eukaryota</taxon>
        <taxon>Fungi</taxon>
        <taxon>Fungi incertae sedis</taxon>
        <taxon>Mucoromycota</taxon>
        <taxon>Mucoromycotina</taxon>
        <taxon>Mucoromycetes</taxon>
        <taxon>Mucorales</taxon>
        <taxon>Mucorineae</taxon>
        <taxon>Mucoraceae</taxon>
        <taxon>Parasitella</taxon>
    </lineage>
</organism>
<proteinExistence type="predicted"/>
<evidence type="ECO:0000313" key="3">
    <source>
        <dbReference type="Proteomes" id="UP000054107"/>
    </source>
</evidence>
<gene>
    <name evidence="2" type="primary">PARPA_12587.1 scaffold 45109</name>
</gene>
<reference evidence="2 3" key="1">
    <citation type="submission" date="2014-09" db="EMBL/GenBank/DDBJ databases">
        <authorList>
            <person name="Ellenberger Sabrina"/>
        </authorList>
    </citation>
    <scope>NUCLEOTIDE SEQUENCE [LARGE SCALE GENOMIC DNA]</scope>
    <source>
        <strain evidence="2 3">CBS 412.66</strain>
    </source>
</reference>
<dbReference type="Proteomes" id="UP000054107">
    <property type="component" value="Unassembled WGS sequence"/>
</dbReference>
<sequence length="787" mass="89278">MTFTIVIALYIILITAIMNFYGTILASRNSTGAQFDMNDAQTTENDQIESVRHKVHENKVIGNAIQAISQWIDATNLSHLVFDIKNEYNCHRDLAKNVILQLFSHQDQNRLTALLADIYSENNTRLAKSIAKLALVAIDLDGPATLSVLTEALLTCNDYSVMNFIQFSVNQNTALAKNSTDLPHTGGRSMEFENLLLTAGECISNQFKRKDKIHGTGVESAERIAVSALEKISRLQAAIGFIVPTSIQDIASEKPPGRRISNSSMLTTTSGISSCISPSISSSSSSNTSCTDHAEIAHISDNKEYTNVLTDMLKPSEATYYDIVKFKIDLLLIRTEVCELLDQLVLPLTATAESIKSIDRIKQVDQAFRTLIFTCMTTEQALNNLQSGFVFDQLGTHFASHLITEAITKLYQQSKIKIYQQHDFKDLSTIVKKALNVTSSLLQAFLIDEGCTPEYYSLTNMLTDRCCRLALAYKSINTVWNRVVDIRRTIDESSAMLSMIHYNEYTSYESLKLYMSALQSIFKTFYLCGIEKLHPLHDLVEQQIESNDINHYQGEEKIIIGMVNSLFSEFDTVKLQITKISQDLIKLSDRREFVTDLNNATRWVKSMNYTLGLFIAIEALFSFDTITADQQALQSRYAQFQEEYSKFTLTKYDKICAYFAKDYDTGLNYQKLGDTTMVHTKDEEYTLFEKLQLVADQSSKLLAYAHEVLLQRKAITEYVQHLNDVQQNSDEELLYEQIVAALSSFNRIQYPELNITGLSNTFYYYHHDLYRSLSDAKVNMIDNYLQC</sequence>
<keyword evidence="1" id="KW-0812">Transmembrane</keyword>
<accession>A0A0B7NRZ0</accession>
<protein>
    <submittedName>
        <fullName evidence="2">Uncharacterized protein</fullName>
    </submittedName>
</protein>
<evidence type="ECO:0000313" key="2">
    <source>
        <dbReference type="EMBL" id="CEP18285.1"/>
    </source>
</evidence>
<dbReference type="AlphaFoldDB" id="A0A0B7NRZ0"/>
<evidence type="ECO:0000256" key="1">
    <source>
        <dbReference type="SAM" id="Phobius"/>
    </source>
</evidence>
<dbReference type="OrthoDB" id="2271260at2759"/>
<dbReference type="EMBL" id="LN733769">
    <property type="protein sequence ID" value="CEP18285.1"/>
    <property type="molecule type" value="Genomic_DNA"/>
</dbReference>
<name>A0A0B7NRZ0_9FUNG</name>
<feature type="transmembrane region" description="Helical" evidence="1">
    <location>
        <begin position="7"/>
        <end position="26"/>
    </location>
</feature>